<evidence type="ECO:0000256" key="1">
    <source>
        <dbReference type="SAM" id="MobiDB-lite"/>
    </source>
</evidence>
<organism evidence="2 3">
    <name type="scientific">Roseibacillus persicicus</name>
    <dbReference type="NCBI Taxonomy" id="454148"/>
    <lineage>
        <taxon>Bacteria</taxon>
        <taxon>Pseudomonadati</taxon>
        <taxon>Verrucomicrobiota</taxon>
        <taxon>Verrucomicrobiia</taxon>
        <taxon>Verrucomicrobiales</taxon>
        <taxon>Verrucomicrobiaceae</taxon>
        <taxon>Roseibacillus</taxon>
    </lineage>
</organism>
<comment type="caution">
    <text evidence="2">The sequence shown here is derived from an EMBL/GenBank/DDBJ whole genome shotgun (WGS) entry which is preliminary data.</text>
</comment>
<proteinExistence type="predicted"/>
<dbReference type="AlphaFoldDB" id="A0A918TEC3"/>
<dbReference type="Proteomes" id="UP000644507">
    <property type="component" value="Unassembled WGS sequence"/>
</dbReference>
<name>A0A918TEC3_9BACT</name>
<keyword evidence="3" id="KW-1185">Reference proteome</keyword>
<feature type="region of interest" description="Disordered" evidence="1">
    <location>
        <begin position="30"/>
        <end position="60"/>
    </location>
</feature>
<accession>A0A918TEC3</accession>
<sequence length="507" mass="56442">MVTVFDMKRSPLILGLLFLGSAAAGWIAKPESTQRKESADSTLSHASKSSSRPAASQSIPSDIARQIESVSFSKSLSEIAEEHHPGRLTELALWLADANSEEMAELWRALHQADKLDSSSYDLFMRHWAKIDPRGALVVARETNHERVAWWAWGKHEPEKAFAACQTESPEFLSFTLRGIGQDFPDLALRLLEENPNLADHAAIEGIAQGMDDEDPLTALEFAARHGKSFQDPLKSLVRADPAAALEWMNSHPRRSHEISEALPKLVAEHTEQVPELLAQLPTGQVRKNLIEEFIAHMAMDDPTQAIALIEEQPGSAIRSSLYAQLATQANDPSKSLEFVNRTLEEVNQLPAEAQYTHHLDKALQKLLSTSPDETIALLQSYESFALDQRAVARWTINDPIAAATWLASQPPSDNRDQYAATLATNLLRPNDPFARYDRASVNADFAGSLAWSEFIEQEELRSQTSQSVITNWLKHQPEEAAEYFSNDSVDPISHQIFEALKESQTE</sequence>
<evidence type="ECO:0000313" key="2">
    <source>
        <dbReference type="EMBL" id="GHC42379.1"/>
    </source>
</evidence>
<gene>
    <name evidence="2" type="ORF">GCM10007100_04220</name>
</gene>
<reference evidence="2" key="2">
    <citation type="submission" date="2020-09" db="EMBL/GenBank/DDBJ databases">
        <authorList>
            <person name="Sun Q."/>
            <person name="Kim S."/>
        </authorList>
    </citation>
    <scope>NUCLEOTIDE SEQUENCE</scope>
    <source>
        <strain evidence="2">KCTC 12988</strain>
    </source>
</reference>
<reference evidence="2" key="1">
    <citation type="journal article" date="2014" name="Int. J. Syst. Evol. Microbiol.">
        <title>Complete genome sequence of Corynebacterium casei LMG S-19264T (=DSM 44701T), isolated from a smear-ripened cheese.</title>
        <authorList>
            <consortium name="US DOE Joint Genome Institute (JGI-PGF)"/>
            <person name="Walter F."/>
            <person name="Albersmeier A."/>
            <person name="Kalinowski J."/>
            <person name="Ruckert C."/>
        </authorList>
    </citation>
    <scope>NUCLEOTIDE SEQUENCE</scope>
    <source>
        <strain evidence="2">KCTC 12988</strain>
    </source>
</reference>
<dbReference type="EMBL" id="BMXI01000001">
    <property type="protein sequence ID" value="GHC42379.1"/>
    <property type="molecule type" value="Genomic_DNA"/>
</dbReference>
<evidence type="ECO:0000313" key="3">
    <source>
        <dbReference type="Proteomes" id="UP000644507"/>
    </source>
</evidence>
<feature type="compositionally biased region" description="Low complexity" evidence="1">
    <location>
        <begin position="44"/>
        <end position="60"/>
    </location>
</feature>
<protein>
    <submittedName>
        <fullName evidence="2">Uncharacterized protein</fullName>
    </submittedName>
</protein>